<evidence type="ECO:0000313" key="6">
    <source>
        <dbReference type="Proteomes" id="UP000308632"/>
    </source>
</evidence>
<reference evidence="5 6" key="1">
    <citation type="submission" date="2019-04" db="EMBL/GenBank/DDBJ databases">
        <title>Streptomyces lasaliensis sp.nov., an Actinomycete isolated from soil which produces the polyether antibiotic lasalocid.</title>
        <authorList>
            <person name="Erwin G."/>
            <person name="Haber C."/>
        </authorList>
    </citation>
    <scope>NUCLEOTIDE SEQUENCE [LARGE SCALE GENOMIC DNA]</scope>
    <source>
        <strain evidence="5 6">DSM 40089</strain>
    </source>
</reference>
<dbReference type="InterPro" id="IPR029063">
    <property type="entry name" value="SAM-dependent_MTases_sf"/>
</dbReference>
<evidence type="ECO:0000256" key="2">
    <source>
        <dbReference type="ARBA" id="ARBA00022679"/>
    </source>
</evidence>
<dbReference type="PANTHER" id="PTHR43464">
    <property type="entry name" value="METHYLTRANSFERASE"/>
    <property type="match status" value="1"/>
</dbReference>
<evidence type="ECO:0000256" key="3">
    <source>
        <dbReference type="ARBA" id="ARBA00022691"/>
    </source>
</evidence>
<accession>A0A4U5X3Z6</accession>
<dbReference type="AlphaFoldDB" id="A0A4U5X3Z6"/>
<keyword evidence="1 5" id="KW-0489">Methyltransferase</keyword>
<gene>
    <name evidence="5" type="ORF">E4U92_09365</name>
</gene>
<name>A0A4U5X3Z6_STRGB</name>
<sequence>MVDAAFGDPRLAVLYDPLEADRADLDVYAAIARELGARRVVDVGCGTGTFTLLLAERGLDVTGVDPALASLDVARRKAGAGRVRWVHGDAVGLPALGADLATLTGNVAQAIVAPEAWEGTLRGVRRALRPGGHLVLETRDPARRAWEGWTRAATRRTVHVDGTGPVETWVEVTDVSPPLVSFAGTYVLHATGETLHSRSTLRFRTRAEVEAALTVCGYVLDEVRDAPDRPGREFVFLARRPGD</sequence>
<evidence type="ECO:0000256" key="1">
    <source>
        <dbReference type="ARBA" id="ARBA00022603"/>
    </source>
</evidence>
<feature type="domain" description="Methyltransferase" evidence="4">
    <location>
        <begin position="40"/>
        <end position="132"/>
    </location>
</feature>
<dbReference type="Proteomes" id="UP000308632">
    <property type="component" value="Unassembled WGS sequence"/>
</dbReference>
<evidence type="ECO:0000259" key="4">
    <source>
        <dbReference type="Pfam" id="PF13649"/>
    </source>
</evidence>
<dbReference type="RefSeq" id="WP_137299833.1">
    <property type="nucleotide sequence ID" value="NZ_BMVD01000003.1"/>
</dbReference>
<dbReference type="Pfam" id="PF13649">
    <property type="entry name" value="Methyltransf_25"/>
    <property type="match status" value="1"/>
</dbReference>
<dbReference type="PANTHER" id="PTHR43464:SF19">
    <property type="entry name" value="UBIQUINONE BIOSYNTHESIS O-METHYLTRANSFERASE, MITOCHONDRIAL"/>
    <property type="match status" value="1"/>
</dbReference>
<keyword evidence="2 5" id="KW-0808">Transferase</keyword>
<dbReference type="CDD" id="cd02440">
    <property type="entry name" value="AdoMet_MTases"/>
    <property type="match status" value="1"/>
</dbReference>
<evidence type="ECO:0000313" key="5">
    <source>
        <dbReference type="EMBL" id="TKT09777.1"/>
    </source>
</evidence>
<organism evidence="5 6">
    <name type="scientific">Streptomyces galbus</name>
    <dbReference type="NCBI Taxonomy" id="33898"/>
    <lineage>
        <taxon>Bacteria</taxon>
        <taxon>Bacillati</taxon>
        <taxon>Actinomycetota</taxon>
        <taxon>Actinomycetes</taxon>
        <taxon>Kitasatosporales</taxon>
        <taxon>Streptomycetaceae</taxon>
        <taxon>Streptomyces</taxon>
    </lineage>
</organism>
<dbReference type="GO" id="GO:0008168">
    <property type="term" value="F:methyltransferase activity"/>
    <property type="evidence" value="ECO:0007669"/>
    <property type="project" value="UniProtKB-KW"/>
</dbReference>
<keyword evidence="3" id="KW-0949">S-adenosyl-L-methionine</keyword>
<protein>
    <submittedName>
        <fullName evidence="5">Class I SAM-dependent methyltransferase</fullName>
    </submittedName>
</protein>
<dbReference type="InterPro" id="IPR041698">
    <property type="entry name" value="Methyltransf_25"/>
</dbReference>
<dbReference type="Gene3D" id="3.40.50.150">
    <property type="entry name" value="Vaccinia Virus protein VP39"/>
    <property type="match status" value="1"/>
</dbReference>
<dbReference type="GO" id="GO:0032259">
    <property type="term" value="P:methylation"/>
    <property type="evidence" value="ECO:0007669"/>
    <property type="project" value="UniProtKB-KW"/>
</dbReference>
<comment type="caution">
    <text evidence="5">The sequence shown here is derived from an EMBL/GenBank/DDBJ whole genome shotgun (WGS) entry which is preliminary data.</text>
</comment>
<dbReference type="EMBL" id="SZPR01000010">
    <property type="protein sequence ID" value="TKT09777.1"/>
    <property type="molecule type" value="Genomic_DNA"/>
</dbReference>
<dbReference type="SUPFAM" id="SSF53335">
    <property type="entry name" value="S-adenosyl-L-methionine-dependent methyltransferases"/>
    <property type="match status" value="1"/>
</dbReference>
<proteinExistence type="predicted"/>